<proteinExistence type="predicted"/>
<evidence type="ECO:0000313" key="3">
    <source>
        <dbReference type="Proteomes" id="UP000824134"/>
    </source>
</evidence>
<reference evidence="2" key="1">
    <citation type="journal article" date="2021" name="PeerJ">
        <title>Extensive microbial diversity within the chicken gut microbiome revealed by metagenomics and culture.</title>
        <authorList>
            <person name="Gilroy R."/>
            <person name="Ravi A."/>
            <person name="Getino M."/>
            <person name="Pursley I."/>
            <person name="Horton D.L."/>
            <person name="Alikhan N.F."/>
            <person name="Baker D."/>
            <person name="Gharbi K."/>
            <person name="Hall N."/>
            <person name="Watson M."/>
            <person name="Adriaenssens E.M."/>
            <person name="Foster-Nyarko E."/>
            <person name="Jarju S."/>
            <person name="Secka A."/>
            <person name="Antonio M."/>
            <person name="Oren A."/>
            <person name="Chaudhuri R.R."/>
            <person name="La Ragione R."/>
            <person name="Hildebrand F."/>
            <person name="Pallen M.J."/>
        </authorList>
    </citation>
    <scope>NUCLEOTIDE SEQUENCE</scope>
    <source>
        <strain evidence="2">ChiHjej12B11-9195</strain>
    </source>
</reference>
<gene>
    <name evidence="2" type="ORF">H9821_07365</name>
</gene>
<protein>
    <recommendedName>
        <fullName evidence="4">Holin</fullName>
    </recommendedName>
</protein>
<evidence type="ECO:0000256" key="1">
    <source>
        <dbReference type="SAM" id="Phobius"/>
    </source>
</evidence>
<keyword evidence="1" id="KW-0812">Transmembrane</keyword>
<dbReference type="EMBL" id="DXCN01000055">
    <property type="protein sequence ID" value="HIY95463.1"/>
    <property type="molecule type" value="Genomic_DNA"/>
</dbReference>
<feature type="transmembrane region" description="Helical" evidence="1">
    <location>
        <begin position="29"/>
        <end position="48"/>
    </location>
</feature>
<keyword evidence="1" id="KW-1133">Transmembrane helix</keyword>
<dbReference type="AlphaFoldDB" id="A0A9D2CRQ3"/>
<sequence length="161" mass="16415">MTKDFASATAEKTVEEVIDGRVFGNLSKLVPLVILLVGMVIALVTFWVSGGTVAAADEAFRLIGAAVALAVSGGLTTYLGKSQTQLDLQAARAANTVPVGTEDGAAVGALPVDSPLVHGNFKTNRVQAEAVEDSGPEPVVTAPAVPVVEPVEVDPAIRPGE</sequence>
<feature type="transmembrane region" description="Helical" evidence="1">
    <location>
        <begin position="60"/>
        <end position="79"/>
    </location>
</feature>
<evidence type="ECO:0000313" key="2">
    <source>
        <dbReference type="EMBL" id="HIY95463.1"/>
    </source>
</evidence>
<keyword evidence="1" id="KW-0472">Membrane</keyword>
<comment type="caution">
    <text evidence="2">The sequence shown here is derived from an EMBL/GenBank/DDBJ whole genome shotgun (WGS) entry which is preliminary data.</text>
</comment>
<organism evidence="2 3">
    <name type="scientific">Candidatus Rothia avicola</name>
    <dbReference type="NCBI Taxonomy" id="2840478"/>
    <lineage>
        <taxon>Bacteria</taxon>
        <taxon>Bacillati</taxon>
        <taxon>Actinomycetota</taxon>
        <taxon>Actinomycetes</taxon>
        <taxon>Micrococcales</taxon>
        <taxon>Micrococcaceae</taxon>
        <taxon>Rothia</taxon>
    </lineage>
</organism>
<name>A0A9D2CRQ3_9MICC</name>
<reference evidence="2" key="2">
    <citation type="submission" date="2021-04" db="EMBL/GenBank/DDBJ databases">
        <authorList>
            <person name="Gilroy R."/>
        </authorList>
    </citation>
    <scope>NUCLEOTIDE SEQUENCE</scope>
    <source>
        <strain evidence="2">ChiHjej12B11-9195</strain>
    </source>
</reference>
<evidence type="ECO:0008006" key="4">
    <source>
        <dbReference type="Google" id="ProtNLM"/>
    </source>
</evidence>
<dbReference type="Proteomes" id="UP000824134">
    <property type="component" value="Unassembled WGS sequence"/>
</dbReference>
<accession>A0A9D2CRQ3</accession>